<evidence type="ECO:0000313" key="3">
    <source>
        <dbReference type="Proteomes" id="UP000502756"/>
    </source>
</evidence>
<name>A0A6M5Y4Z6_9BACT</name>
<organism evidence="2 3">
    <name type="scientific">Spirosoma taeanense</name>
    <dbReference type="NCBI Taxonomy" id="2735870"/>
    <lineage>
        <taxon>Bacteria</taxon>
        <taxon>Pseudomonadati</taxon>
        <taxon>Bacteroidota</taxon>
        <taxon>Cytophagia</taxon>
        <taxon>Cytophagales</taxon>
        <taxon>Cytophagaceae</taxon>
        <taxon>Spirosoma</taxon>
    </lineage>
</organism>
<protein>
    <submittedName>
        <fullName evidence="2">Peptidoglycan-binding protein</fullName>
    </submittedName>
</protein>
<gene>
    <name evidence="2" type="ORF">HNV11_03210</name>
</gene>
<dbReference type="RefSeq" id="WP_171738283.1">
    <property type="nucleotide sequence ID" value="NZ_CP053435.1"/>
</dbReference>
<dbReference type="InterPro" id="IPR002477">
    <property type="entry name" value="Peptidoglycan-bd-like"/>
</dbReference>
<feature type="domain" description="Peptidoglycan binding-like" evidence="1">
    <location>
        <begin position="25"/>
        <end position="83"/>
    </location>
</feature>
<evidence type="ECO:0000259" key="1">
    <source>
        <dbReference type="Pfam" id="PF01471"/>
    </source>
</evidence>
<sequence>MIKTAFRKEAQLATTLQQGSKGFDVQRVQEWLCLNAQRFPNVALNTTLDKDFGPATERAVRNFERAIKRPQTGRVTPDLFAALSEPLSTAFQTEPAASDVRKAVIRIAQMHLRQRSAELHVNEEQTNLGPWVRSYCDGLEGKPFKWCVGFVQTILDQAASGFGRAFTVIMPHTLSCDQLALSGQQSGRLIDNAKLRKDSRLARPGDVFLLRSSAGPVNDWFHAGLITSVSGDVLETIEGNTDSKGGSNGTAVFARVRNFQKATLDVFSIEGL</sequence>
<keyword evidence="3" id="KW-1185">Reference proteome</keyword>
<evidence type="ECO:0000313" key="2">
    <source>
        <dbReference type="EMBL" id="QJW88450.1"/>
    </source>
</evidence>
<dbReference type="Proteomes" id="UP000502756">
    <property type="component" value="Chromosome"/>
</dbReference>
<dbReference type="SUPFAM" id="SSF47090">
    <property type="entry name" value="PGBD-like"/>
    <property type="match status" value="1"/>
</dbReference>
<proteinExistence type="predicted"/>
<accession>A0A6M5Y4Z6</accession>
<dbReference type="EMBL" id="CP053435">
    <property type="protein sequence ID" value="QJW88450.1"/>
    <property type="molecule type" value="Genomic_DNA"/>
</dbReference>
<dbReference type="InterPro" id="IPR036366">
    <property type="entry name" value="PGBDSf"/>
</dbReference>
<dbReference type="AlphaFoldDB" id="A0A6M5Y4Z6"/>
<reference evidence="2 3" key="1">
    <citation type="submission" date="2020-05" db="EMBL/GenBank/DDBJ databases">
        <title>Genome sequencing of Spirosoma sp. TS118.</title>
        <authorList>
            <person name="Lee J.-H."/>
            <person name="Jeong S."/>
            <person name="Zhao L."/>
            <person name="Jung J.-H."/>
            <person name="Kim M.-K."/>
            <person name="Lim S."/>
        </authorList>
    </citation>
    <scope>NUCLEOTIDE SEQUENCE [LARGE SCALE GENOMIC DNA]</scope>
    <source>
        <strain evidence="2 3">TS118</strain>
    </source>
</reference>
<dbReference type="Gene3D" id="1.10.101.10">
    <property type="entry name" value="PGBD-like superfamily/PGBD"/>
    <property type="match status" value="1"/>
</dbReference>
<dbReference type="Pfam" id="PF01471">
    <property type="entry name" value="PG_binding_1"/>
    <property type="match status" value="1"/>
</dbReference>
<dbReference type="InterPro" id="IPR036365">
    <property type="entry name" value="PGBD-like_sf"/>
</dbReference>
<dbReference type="KEGG" id="stae:HNV11_03210"/>